<dbReference type="AlphaFoldDB" id="A0A8H6IZ58"/>
<evidence type="ECO:0000256" key="1">
    <source>
        <dbReference type="SAM" id="Phobius"/>
    </source>
</evidence>
<keyword evidence="3" id="KW-1185">Reference proteome</keyword>
<accession>A0A8H6IZ58</accession>
<evidence type="ECO:0000313" key="3">
    <source>
        <dbReference type="Proteomes" id="UP000654918"/>
    </source>
</evidence>
<feature type="transmembrane region" description="Helical" evidence="1">
    <location>
        <begin position="12"/>
        <end position="31"/>
    </location>
</feature>
<reference evidence="2" key="1">
    <citation type="journal article" date="2020" name="Phytopathology">
        <title>Genome Sequence Resources of Colletotrichum truncatum, C. plurivorum, C. musicola, and C. sojae: Four Species Pathogenic to Soybean (Glycine max).</title>
        <authorList>
            <person name="Rogerio F."/>
            <person name="Boufleur T.R."/>
            <person name="Ciampi-Guillardi M."/>
            <person name="Sukno S.A."/>
            <person name="Thon M.R."/>
            <person name="Massola Junior N.S."/>
            <person name="Baroncelli R."/>
        </authorList>
    </citation>
    <scope>NUCLEOTIDE SEQUENCE</scope>
    <source>
        <strain evidence="2">LFN00145</strain>
    </source>
</reference>
<name>A0A8H6IZ58_9PEZI</name>
<keyword evidence="1" id="KW-0472">Membrane</keyword>
<dbReference type="EMBL" id="WIGO01000920">
    <property type="protein sequence ID" value="KAF6803183.1"/>
    <property type="molecule type" value="Genomic_DNA"/>
</dbReference>
<dbReference type="Proteomes" id="UP000654918">
    <property type="component" value="Unassembled WGS sequence"/>
</dbReference>
<keyword evidence="1" id="KW-1133">Transmembrane helix</keyword>
<proteinExistence type="predicted"/>
<sequence>MDGEVKAEWRNRWLLVLDEVSMLGGATLSAINSSIRRFRDSDDDFGGIPV</sequence>
<protein>
    <submittedName>
        <fullName evidence="2">Uncharacterized protein</fullName>
    </submittedName>
</protein>
<evidence type="ECO:0000313" key="2">
    <source>
        <dbReference type="EMBL" id="KAF6803183.1"/>
    </source>
</evidence>
<organism evidence="2 3">
    <name type="scientific">Colletotrichum plurivorum</name>
    <dbReference type="NCBI Taxonomy" id="2175906"/>
    <lineage>
        <taxon>Eukaryota</taxon>
        <taxon>Fungi</taxon>
        <taxon>Dikarya</taxon>
        <taxon>Ascomycota</taxon>
        <taxon>Pezizomycotina</taxon>
        <taxon>Sordariomycetes</taxon>
        <taxon>Hypocreomycetidae</taxon>
        <taxon>Glomerellales</taxon>
        <taxon>Glomerellaceae</taxon>
        <taxon>Colletotrichum</taxon>
        <taxon>Colletotrichum orchidearum species complex</taxon>
    </lineage>
</organism>
<comment type="caution">
    <text evidence="2">The sequence shown here is derived from an EMBL/GenBank/DDBJ whole genome shotgun (WGS) entry which is preliminary data.</text>
</comment>
<keyword evidence="1" id="KW-0812">Transmembrane</keyword>
<feature type="non-terminal residue" evidence="2">
    <location>
        <position position="50"/>
    </location>
</feature>
<gene>
    <name evidence="2" type="ORF">CPLU01_16128</name>
</gene>